<comment type="caution">
    <text evidence="1">The sequence shown here is derived from an EMBL/GenBank/DDBJ whole genome shotgun (WGS) entry which is preliminary data.</text>
</comment>
<dbReference type="EMBL" id="LLYW01000003">
    <property type="protein sequence ID" value="KUH34602.1"/>
    <property type="molecule type" value="Genomic_DNA"/>
</dbReference>
<dbReference type="InterPro" id="IPR005489">
    <property type="entry name" value="DUF257"/>
</dbReference>
<dbReference type="Pfam" id="PF03192">
    <property type="entry name" value="DUF257"/>
    <property type="match status" value="1"/>
</dbReference>
<organism evidence="1 2">
    <name type="scientific">Thermococcus celericrescens</name>
    <dbReference type="NCBI Taxonomy" id="227598"/>
    <lineage>
        <taxon>Archaea</taxon>
        <taxon>Methanobacteriati</taxon>
        <taxon>Methanobacteriota</taxon>
        <taxon>Thermococci</taxon>
        <taxon>Thermococcales</taxon>
        <taxon>Thermococcaceae</taxon>
        <taxon>Thermococcus</taxon>
    </lineage>
</organism>
<evidence type="ECO:0000313" key="2">
    <source>
        <dbReference type="Proteomes" id="UP000053462"/>
    </source>
</evidence>
<evidence type="ECO:0008006" key="3">
    <source>
        <dbReference type="Google" id="ProtNLM"/>
    </source>
</evidence>
<dbReference type="STRING" id="227598.APY94_01025"/>
<reference evidence="1 2" key="1">
    <citation type="submission" date="2015-10" db="EMBL/GenBank/DDBJ databases">
        <title>Draft genome sequence of Thermococcus celericrescens strain DSM 17994.</title>
        <authorList>
            <person name="Hong S.-J."/>
            <person name="Park C.-E."/>
            <person name="Shin J.-H."/>
        </authorList>
    </citation>
    <scope>NUCLEOTIDE SEQUENCE [LARGE SCALE GENOMIC DNA]</scope>
    <source>
        <strain evidence="1 2">DSM 17994</strain>
    </source>
</reference>
<evidence type="ECO:0000313" key="1">
    <source>
        <dbReference type="EMBL" id="KUH34602.1"/>
    </source>
</evidence>
<name>A0A100XZN1_9EURY</name>
<dbReference type="OrthoDB" id="86053at2157"/>
<sequence length="229" mass="26160">MEQLEELFRIVDLVQSGESVLVKYHPSYAPEFLVLLLMEYGRKRDVPIVIDDNFDSLHVLQKHLRFWGIEEDFNDALVVKSGGRINVGNVIANVEFSSEPLVYIKKYEETMKNALAEINDSINIALGLERLFAFIHSPREYYLFITELQKMLGNTKRKAAYLMNTEVASTLEFNPLPELEYIASTVVEITPTPVSAKVTFLKTPVRELLGREYEVSLEVMLDAFHGKGL</sequence>
<dbReference type="Proteomes" id="UP000053462">
    <property type="component" value="Unassembled WGS sequence"/>
</dbReference>
<dbReference type="AlphaFoldDB" id="A0A100XZN1"/>
<accession>A0A100XZN1</accession>
<dbReference type="RefSeq" id="WP_058937872.1">
    <property type="nucleotide sequence ID" value="NZ_LLYW01000003.1"/>
</dbReference>
<proteinExistence type="predicted"/>
<dbReference type="Gene3D" id="3.40.50.11570">
    <property type="entry name" value="Protein of unknown function DUF257"/>
    <property type="match status" value="1"/>
</dbReference>
<gene>
    <name evidence="1" type="ORF">APY94_01025</name>
</gene>
<protein>
    <recommendedName>
        <fullName evidence="3">MEDS domain-containing protein</fullName>
    </recommendedName>
</protein>
<keyword evidence="2" id="KW-1185">Reference proteome</keyword>